<keyword evidence="3" id="KW-1185">Reference proteome</keyword>
<gene>
    <name evidence="2" type="ORF">PGLA1383_LOCUS43273</name>
</gene>
<name>A0A813GTV6_POLGL</name>
<protein>
    <submittedName>
        <fullName evidence="2">Uncharacterized protein</fullName>
    </submittedName>
</protein>
<reference evidence="2" key="1">
    <citation type="submission" date="2021-02" db="EMBL/GenBank/DDBJ databases">
        <authorList>
            <person name="Dougan E. K."/>
            <person name="Rhodes N."/>
            <person name="Thang M."/>
            <person name="Chan C."/>
        </authorList>
    </citation>
    <scope>NUCLEOTIDE SEQUENCE</scope>
</reference>
<dbReference type="EMBL" id="CAJNNV010028958">
    <property type="protein sequence ID" value="CAE8626337.1"/>
    <property type="molecule type" value="Genomic_DNA"/>
</dbReference>
<evidence type="ECO:0000313" key="2">
    <source>
        <dbReference type="EMBL" id="CAE8626337.1"/>
    </source>
</evidence>
<feature type="compositionally biased region" description="Pro residues" evidence="1">
    <location>
        <begin position="122"/>
        <end position="135"/>
    </location>
</feature>
<evidence type="ECO:0000256" key="1">
    <source>
        <dbReference type="SAM" id="MobiDB-lite"/>
    </source>
</evidence>
<feature type="region of interest" description="Disordered" evidence="1">
    <location>
        <begin position="122"/>
        <end position="147"/>
    </location>
</feature>
<organism evidence="2 3">
    <name type="scientific">Polarella glacialis</name>
    <name type="common">Dinoflagellate</name>
    <dbReference type="NCBI Taxonomy" id="89957"/>
    <lineage>
        <taxon>Eukaryota</taxon>
        <taxon>Sar</taxon>
        <taxon>Alveolata</taxon>
        <taxon>Dinophyceae</taxon>
        <taxon>Suessiales</taxon>
        <taxon>Suessiaceae</taxon>
        <taxon>Polarella</taxon>
    </lineage>
</organism>
<comment type="caution">
    <text evidence="2">The sequence shown here is derived from an EMBL/GenBank/DDBJ whole genome shotgun (WGS) entry which is preliminary data.</text>
</comment>
<dbReference type="Proteomes" id="UP000654075">
    <property type="component" value="Unassembled WGS sequence"/>
</dbReference>
<accession>A0A813GTV6</accession>
<proteinExistence type="predicted"/>
<evidence type="ECO:0000313" key="3">
    <source>
        <dbReference type="Proteomes" id="UP000654075"/>
    </source>
</evidence>
<sequence length="147" mass="16640">MPGDAKTTPDQDDELQRSQISENQHKLQRWGEMVRRKRLDDPTAEMWRQAPSVDALTQHERRIDEYERLNPNAAQRLRHGHRDWGGGWFVTGCEQFDMGRCAQGIFCPPILTSGMGGLNPMPPALWPSKLSPPPKRAMHPGDDADGT</sequence>
<feature type="region of interest" description="Disordered" evidence="1">
    <location>
        <begin position="1"/>
        <end position="29"/>
    </location>
</feature>
<dbReference type="AlphaFoldDB" id="A0A813GTV6"/>